<evidence type="ECO:0000256" key="4">
    <source>
        <dbReference type="ARBA" id="ARBA00022695"/>
    </source>
</evidence>
<dbReference type="PANTHER" id="PTHR34388">
    <property type="entry name" value="DNA POLYMERASE III SUBUNIT DELTA"/>
    <property type="match status" value="1"/>
</dbReference>
<reference evidence="10 11" key="1">
    <citation type="submission" date="2017-08" db="EMBL/GenBank/DDBJ databases">
        <title>Infants hospitalized years apart are colonized by the same room-sourced microbial strains.</title>
        <authorList>
            <person name="Brooks B."/>
            <person name="Olm M.R."/>
            <person name="Firek B.A."/>
            <person name="Baker R."/>
            <person name="Thomas B.C."/>
            <person name="Morowitz M.J."/>
            <person name="Banfield J.F."/>
        </authorList>
    </citation>
    <scope>NUCLEOTIDE SEQUENCE [LARGE SCALE GENOMIC DNA]</scope>
    <source>
        <strain evidence="10">S2_006_000_R1_57</strain>
    </source>
</reference>
<dbReference type="SUPFAM" id="SSF48019">
    <property type="entry name" value="post-AAA+ oligomerization domain-like"/>
    <property type="match status" value="1"/>
</dbReference>
<keyword evidence="5" id="KW-0235">DNA replication</keyword>
<gene>
    <name evidence="10" type="ORF">DI579_02540</name>
</gene>
<dbReference type="NCBIfam" id="NF005918">
    <property type="entry name" value="PRK07914.1"/>
    <property type="match status" value="1"/>
</dbReference>
<dbReference type="EC" id="2.7.7.7" evidence="1"/>
<comment type="caution">
    <text evidence="10">The sequence shown here is derived from an EMBL/GenBank/DDBJ whole genome shotgun (WGS) entry which is preliminary data.</text>
</comment>
<dbReference type="Proteomes" id="UP000248606">
    <property type="component" value="Unassembled WGS sequence"/>
</dbReference>
<dbReference type="InterPro" id="IPR005790">
    <property type="entry name" value="DNA_polIII_delta"/>
</dbReference>
<proteinExistence type="inferred from homology"/>
<feature type="domain" description="DNA polymerase III delta N-terminal" evidence="9">
    <location>
        <begin position="18"/>
        <end position="127"/>
    </location>
</feature>
<evidence type="ECO:0000256" key="3">
    <source>
        <dbReference type="ARBA" id="ARBA00022679"/>
    </source>
</evidence>
<accession>A0A2W5IBC3</accession>
<dbReference type="InterPro" id="IPR010372">
    <property type="entry name" value="DNA_pol3_delta_N"/>
</dbReference>
<protein>
    <recommendedName>
        <fullName evidence="2">DNA polymerase III subunit delta</fullName>
        <ecNumber evidence="1">2.7.7.7</ecNumber>
    </recommendedName>
</protein>
<comment type="similarity">
    <text evidence="7">Belongs to the DNA polymerase HolA subunit family.</text>
</comment>
<evidence type="ECO:0000256" key="5">
    <source>
        <dbReference type="ARBA" id="ARBA00022705"/>
    </source>
</evidence>
<dbReference type="AlphaFoldDB" id="A0A2W5IBC3"/>
<organism evidence="10 11">
    <name type="scientific">Lawsonella clevelandensis</name>
    <dbReference type="NCBI Taxonomy" id="1528099"/>
    <lineage>
        <taxon>Bacteria</taxon>
        <taxon>Bacillati</taxon>
        <taxon>Actinomycetota</taxon>
        <taxon>Actinomycetes</taxon>
        <taxon>Mycobacteriales</taxon>
        <taxon>Lawsonellaceae</taxon>
        <taxon>Lawsonella</taxon>
    </lineage>
</organism>
<evidence type="ECO:0000313" key="10">
    <source>
        <dbReference type="EMBL" id="PZP89411.1"/>
    </source>
</evidence>
<dbReference type="GO" id="GO:0009360">
    <property type="term" value="C:DNA polymerase III complex"/>
    <property type="evidence" value="ECO:0007669"/>
    <property type="project" value="InterPro"/>
</dbReference>
<name>A0A2W5IBC3_9ACTN</name>
<dbReference type="Gene3D" id="3.40.50.300">
    <property type="entry name" value="P-loop containing nucleotide triphosphate hydrolases"/>
    <property type="match status" value="1"/>
</dbReference>
<dbReference type="Gene3D" id="1.20.272.10">
    <property type="match status" value="1"/>
</dbReference>
<evidence type="ECO:0000259" key="9">
    <source>
        <dbReference type="Pfam" id="PF06144"/>
    </source>
</evidence>
<keyword evidence="3" id="KW-0808">Transferase</keyword>
<dbReference type="InterPro" id="IPR027417">
    <property type="entry name" value="P-loop_NTPase"/>
</dbReference>
<keyword evidence="4" id="KW-0548">Nucleotidyltransferase</keyword>
<evidence type="ECO:0000256" key="1">
    <source>
        <dbReference type="ARBA" id="ARBA00012417"/>
    </source>
</evidence>
<dbReference type="SUPFAM" id="SSF52540">
    <property type="entry name" value="P-loop containing nucleoside triphosphate hydrolases"/>
    <property type="match status" value="1"/>
</dbReference>
<dbReference type="GO" id="GO:0003677">
    <property type="term" value="F:DNA binding"/>
    <property type="evidence" value="ECO:0007669"/>
    <property type="project" value="InterPro"/>
</dbReference>
<sequence length="330" mass="35453">MKFVRPTWQDRRVNPLQLILGDEEFLIDRATSSIIRAVRSTMQSNPEELPITKLRAGDVTPSEISELLSPSLFAEDRVVILAAAGEAGKEAVSTIEQAVKEPAPGVVLIVIHSGGGRAKNLVKILKNAGADVTECPKLTKFSEREDFVVNEFRNLGVRPSRDTVHALLDAIGGDLRELASAVSQLVADTGGRVDPAAVRRYYAGIAGVTGFQVADETIAGNTAAALASLRWALVGGLHPVPIADALGDSLLGMARISDMGRVDPFSSAKTLGMPPWKIKKIQKQLRKWDPARLARAMHIATELNGAVKGQSADAEYALEKAVREISQLVR</sequence>
<dbReference type="NCBIfam" id="TIGR01128">
    <property type="entry name" value="holA"/>
    <property type="match status" value="1"/>
</dbReference>
<evidence type="ECO:0000256" key="2">
    <source>
        <dbReference type="ARBA" id="ARBA00017703"/>
    </source>
</evidence>
<comment type="catalytic activity">
    <reaction evidence="8">
        <text>DNA(n) + a 2'-deoxyribonucleoside 5'-triphosphate = DNA(n+1) + diphosphate</text>
        <dbReference type="Rhea" id="RHEA:22508"/>
        <dbReference type="Rhea" id="RHEA-COMP:17339"/>
        <dbReference type="Rhea" id="RHEA-COMP:17340"/>
        <dbReference type="ChEBI" id="CHEBI:33019"/>
        <dbReference type="ChEBI" id="CHEBI:61560"/>
        <dbReference type="ChEBI" id="CHEBI:173112"/>
        <dbReference type="EC" id="2.7.7.7"/>
    </reaction>
</comment>
<evidence type="ECO:0000256" key="6">
    <source>
        <dbReference type="ARBA" id="ARBA00022932"/>
    </source>
</evidence>
<evidence type="ECO:0000313" key="11">
    <source>
        <dbReference type="Proteomes" id="UP000248606"/>
    </source>
</evidence>
<dbReference type="NCBIfam" id="NF004165">
    <property type="entry name" value="PRK05629.1"/>
    <property type="match status" value="1"/>
</dbReference>
<keyword evidence="6" id="KW-0239">DNA-directed DNA polymerase</keyword>
<dbReference type="GO" id="GO:0003887">
    <property type="term" value="F:DNA-directed DNA polymerase activity"/>
    <property type="evidence" value="ECO:0007669"/>
    <property type="project" value="UniProtKB-KW"/>
</dbReference>
<dbReference type="InterPro" id="IPR008921">
    <property type="entry name" value="DNA_pol3_clamp-load_cplx_C"/>
</dbReference>
<dbReference type="EMBL" id="QFOZ01000002">
    <property type="protein sequence ID" value="PZP89411.1"/>
    <property type="molecule type" value="Genomic_DNA"/>
</dbReference>
<dbReference type="Pfam" id="PF06144">
    <property type="entry name" value="DNA_pol3_delta"/>
    <property type="match status" value="1"/>
</dbReference>
<evidence type="ECO:0000256" key="8">
    <source>
        <dbReference type="ARBA" id="ARBA00049244"/>
    </source>
</evidence>
<evidence type="ECO:0000256" key="7">
    <source>
        <dbReference type="ARBA" id="ARBA00034754"/>
    </source>
</evidence>
<dbReference type="PANTHER" id="PTHR34388:SF1">
    <property type="entry name" value="DNA POLYMERASE III SUBUNIT DELTA"/>
    <property type="match status" value="1"/>
</dbReference>
<dbReference type="GO" id="GO:0006261">
    <property type="term" value="P:DNA-templated DNA replication"/>
    <property type="evidence" value="ECO:0007669"/>
    <property type="project" value="TreeGrafter"/>
</dbReference>